<organism evidence="1 2">
    <name type="scientific">Natronosalvus rutilus</name>
    <dbReference type="NCBI Taxonomy" id="2953753"/>
    <lineage>
        <taxon>Archaea</taxon>
        <taxon>Methanobacteriati</taxon>
        <taxon>Methanobacteriota</taxon>
        <taxon>Stenosarchaea group</taxon>
        <taxon>Halobacteria</taxon>
        <taxon>Halobacteriales</taxon>
        <taxon>Natrialbaceae</taxon>
        <taxon>Natronosalvus</taxon>
    </lineage>
</organism>
<reference evidence="1" key="1">
    <citation type="submission" date="2022-06" db="EMBL/GenBank/DDBJ databases">
        <title>Diverse halophilic archaea isolated from saline environments.</title>
        <authorList>
            <person name="Cui H.-L."/>
        </authorList>
    </citation>
    <scope>NUCLEOTIDE SEQUENCE</scope>
    <source>
        <strain evidence="1">WLHS1</strain>
        <plasmid evidence="1">unnamed3</plasmid>
    </source>
</reference>
<keyword evidence="2" id="KW-1185">Reference proteome</keyword>
<sequence>MGEQAAQRKAAEGEAIIDQLGGVPVTYALACELPGAHGEPLSSLERIWYDRFEEEGHDWVVILNGYDHVRQITSVDTALEGGAALIVCDNTVLCKLTPIGLLPFGDPETGETMVAGEDGEAVVNWRWELLWALHARLTEKGKDLPPLHEIMSKNA</sequence>
<dbReference type="Proteomes" id="UP001056855">
    <property type="component" value="Plasmid unnamed3"/>
</dbReference>
<evidence type="ECO:0000313" key="1">
    <source>
        <dbReference type="EMBL" id="UTF56003.1"/>
    </source>
</evidence>
<dbReference type="GeneID" id="73292513"/>
<dbReference type="AlphaFoldDB" id="A0A9E7NFD2"/>
<proteinExistence type="predicted"/>
<keyword evidence="1" id="KW-0614">Plasmid</keyword>
<geneLocation type="plasmid" evidence="1 2">
    <name>unnamed3</name>
</geneLocation>
<accession>A0A9E7NFD2</accession>
<protein>
    <submittedName>
        <fullName evidence="1">Uncharacterized protein</fullName>
    </submittedName>
</protein>
<gene>
    <name evidence="1" type="ORF">NGM29_20665</name>
</gene>
<dbReference type="EMBL" id="CP100358">
    <property type="protein sequence ID" value="UTF56003.1"/>
    <property type="molecule type" value="Genomic_DNA"/>
</dbReference>
<dbReference type="RefSeq" id="WP_254161588.1">
    <property type="nucleotide sequence ID" value="NZ_CP100358.1"/>
</dbReference>
<evidence type="ECO:0000313" key="2">
    <source>
        <dbReference type="Proteomes" id="UP001056855"/>
    </source>
</evidence>
<dbReference type="KEGG" id="sawl:NGM29_20665"/>
<name>A0A9E7NFD2_9EURY</name>